<gene>
    <name evidence="1" type="ORF">L6452_37178</name>
</gene>
<sequence>MYLYRREARSSRILLASPYLVGEKGGDVRFRYIVFFGEDEDYGYRGMVSLVVEGGISSDEQGHIGKIIGFLDLVEVENRGVSPEMGAYVFFAIKKRRLKREEEVEEGRGGGRW</sequence>
<comment type="caution">
    <text evidence="1">The sequence shown here is derived from an EMBL/GenBank/DDBJ whole genome shotgun (WGS) entry which is preliminary data.</text>
</comment>
<dbReference type="Proteomes" id="UP001055879">
    <property type="component" value="Linkage Group LG14"/>
</dbReference>
<keyword evidence="2" id="KW-1185">Reference proteome</keyword>
<accession>A0ACB8Y271</accession>
<proteinExistence type="predicted"/>
<dbReference type="EMBL" id="CM042060">
    <property type="protein sequence ID" value="KAI3677904.1"/>
    <property type="molecule type" value="Genomic_DNA"/>
</dbReference>
<organism evidence="1 2">
    <name type="scientific">Arctium lappa</name>
    <name type="common">Greater burdock</name>
    <name type="synonym">Lappa major</name>
    <dbReference type="NCBI Taxonomy" id="4217"/>
    <lineage>
        <taxon>Eukaryota</taxon>
        <taxon>Viridiplantae</taxon>
        <taxon>Streptophyta</taxon>
        <taxon>Embryophyta</taxon>
        <taxon>Tracheophyta</taxon>
        <taxon>Spermatophyta</taxon>
        <taxon>Magnoliopsida</taxon>
        <taxon>eudicotyledons</taxon>
        <taxon>Gunneridae</taxon>
        <taxon>Pentapetalae</taxon>
        <taxon>asterids</taxon>
        <taxon>campanulids</taxon>
        <taxon>Asterales</taxon>
        <taxon>Asteraceae</taxon>
        <taxon>Carduoideae</taxon>
        <taxon>Cardueae</taxon>
        <taxon>Arctiinae</taxon>
        <taxon>Arctium</taxon>
    </lineage>
</organism>
<reference evidence="2" key="1">
    <citation type="journal article" date="2022" name="Mol. Ecol. Resour.">
        <title>The genomes of chicory, endive, great burdock and yacon provide insights into Asteraceae palaeo-polyploidization history and plant inulin production.</title>
        <authorList>
            <person name="Fan W."/>
            <person name="Wang S."/>
            <person name="Wang H."/>
            <person name="Wang A."/>
            <person name="Jiang F."/>
            <person name="Liu H."/>
            <person name="Zhao H."/>
            <person name="Xu D."/>
            <person name="Zhang Y."/>
        </authorList>
    </citation>
    <scope>NUCLEOTIDE SEQUENCE [LARGE SCALE GENOMIC DNA]</scope>
    <source>
        <strain evidence="2">cv. Niubang</strain>
    </source>
</reference>
<name>A0ACB8Y271_ARCLA</name>
<evidence type="ECO:0000313" key="1">
    <source>
        <dbReference type="EMBL" id="KAI3677904.1"/>
    </source>
</evidence>
<reference evidence="1 2" key="2">
    <citation type="journal article" date="2022" name="Mol. Ecol. Resour.">
        <title>The genomes of chicory, endive, great burdock and yacon provide insights into Asteraceae paleo-polyploidization history and plant inulin production.</title>
        <authorList>
            <person name="Fan W."/>
            <person name="Wang S."/>
            <person name="Wang H."/>
            <person name="Wang A."/>
            <person name="Jiang F."/>
            <person name="Liu H."/>
            <person name="Zhao H."/>
            <person name="Xu D."/>
            <person name="Zhang Y."/>
        </authorList>
    </citation>
    <scope>NUCLEOTIDE SEQUENCE [LARGE SCALE GENOMIC DNA]</scope>
    <source>
        <strain evidence="2">cv. Niubang</strain>
    </source>
</reference>
<evidence type="ECO:0000313" key="2">
    <source>
        <dbReference type="Proteomes" id="UP001055879"/>
    </source>
</evidence>
<protein>
    <submittedName>
        <fullName evidence="1">Uncharacterized protein</fullName>
    </submittedName>
</protein>